<dbReference type="HOGENOM" id="CLU_001771_6_4_9"/>
<dbReference type="EC" id="7.2.2.21" evidence="15"/>
<dbReference type="InterPro" id="IPR008250">
    <property type="entry name" value="ATPase_P-typ_transduc_dom_A_sf"/>
</dbReference>
<evidence type="ECO:0000313" key="19">
    <source>
        <dbReference type="EMBL" id="ADU28604.1"/>
    </source>
</evidence>
<evidence type="ECO:0000256" key="14">
    <source>
        <dbReference type="ARBA" id="ARBA00023136"/>
    </source>
</evidence>
<dbReference type="EMBL" id="CP002394">
    <property type="protein sequence ID" value="ADU28604.1"/>
    <property type="molecule type" value="Genomic_DNA"/>
</dbReference>
<keyword evidence="3" id="KW-0813">Transport</keyword>
<evidence type="ECO:0000313" key="20">
    <source>
        <dbReference type="Proteomes" id="UP000001401"/>
    </source>
</evidence>
<dbReference type="GO" id="GO:0005524">
    <property type="term" value="F:ATP binding"/>
    <property type="evidence" value="ECO:0007669"/>
    <property type="project" value="UniProtKB-UniRule"/>
</dbReference>
<dbReference type="STRING" id="649639.Bcell_0318"/>
<keyword evidence="7 17" id="KW-0812">Transmembrane</keyword>
<dbReference type="SFLD" id="SFLDF00027">
    <property type="entry name" value="p-type_atpase"/>
    <property type="match status" value="1"/>
</dbReference>
<keyword evidence="20" id="KW-1185">Reference proteome</keyword>
<dbReference type="PRINTS" id="PR00119">
    <property type="entry name" value="CATATPASE"/>
</dbReference>
<dbReference type="GO" id="GO:0046872">
    <property type="term" value="F:metal ion binding"/>
    <property type="evidence" value="ECO:0007669"/>
    <property type="project" value="UniProtKB-KW"/>
</dbReference>
<feature type="transmembrane region" description="Helical" evidence="17">
    <location>
        <begin position="684"/>
        <end position="703"/>
    </location>
</feature>
<feature type="transmembrane region" description="Helical" evidence="17">
    <location>
        <begin position="310"/>
        <end position="328"/>
    </location>
</feature>
<dbReference type="Proteomes" id="UP000001401">
    <property type="component" value="Chromosome"/>
</dbReference>
<name>E6TV21_EVAC2</name>
<dbReference type="InterPro" id="IPR018303">
    <property type="entry name" value="ATPase_P-typ_P_site"/>
</dbReference>
<dbReference type="Pfam" id="PF00702">
    <property type="entry name" value="Hydrolase"/>
    <property type="match status" value="1"/>
</dbReference>
<evidence type="ECO:0000256" key="17">
    <source>
        <dbReference type="RuleBase" id="RU362081"/>
    </source>
</evidence>
<evidence type="ECO:0000256" key="3">
    <source>
        <dbReference type="ARBA" id="ARBA00022448"/>
    </source>
</evidence>
<dbReference type="InterPro" id="IPR027256">
    <property type="entry name" value="P-typ_ATPase_IB"/>
</dbReference>
<evidence type="ECO:0000256" key="4">
    <source>
        <dbReference type="ARBA" id="ARBA00022475"/>
    </source>
</evidence>
<comment type="catalytic activity">
    <reaction evidence="16">
        <text>Cd(2+)(in) + ATP + H2O = Cd(2+)(out) + ADP + phosphate + H(+)</text>
        <dbReference type="Rhea" id="RHEA:12132"/>
        <dbReference type="ChEBI" id="CHEBI:15377"/>
        <dbReference type="ChEBI" id="CHEBI:15378"/>
        <dbReference type="ChEBI" id="CHEBI:30616"/>
        <dbReference type="ChEBI" id="CHEBI:43474"/>
        <dbReference type="ChEBI" id="CHEBI:48775"/>
        <dbReference type="ChEBI" id="CHEBI:456216"/>
        <dbReference type="EC" id="7.2.2.21"/>
    </reaction>
</comment>
<evidence type="ECO:0000256" key="16">
    <source>
        <dbReference type="ARBA" id="ARBA00049338"/>
    </source>
</evidence>
<comment type="subcellular location">
    <subcellularLocation>
        <location evidence="1">Cell membrane</location>
        <topology evidence="1">Multi-pass membrane protein</topology>
    </subcellularLocation>
</comment>
<keyword evidence="6" id="KW-0597">Phosphoprotein</keyword>
<evidence type="ECO:0000256" key="9">
    <source>
        <dbReference type="ARBA" id="ARBA00022741"/>
    </source>
</evidence>
<feature type="domain" description="HMA" evidence="18">
    <location>
        <begin position="5"/>
        <end position="68"/>
    </location>
</feature>
<organism evidence="19 20">
    <name type="scientific">Evansella cellulosilytica (strain ATCC 21833 / DSM 2522 / FERM P-1141 / JCM 9156 / N-4)</name>
    <name type="common">Bacillus cellulosilyticus</name>
    <dbReference type="NCBI Taxonomy" id="649639"/>
    <lineage>
        <taxon>Bacteria</taxon>
        <taxon>Bacillati</taxon>
        <taxon>Bacillota</taxon>
        <taxon>Bacilli</taxon>
        <taxon>Bacillales</taxon>
        <taxon>Bacillaceae</taxon>
        <taxon>Evansella</taxon>
    </lineage>
</organism>
<dbReference type="SUPFAM" id="SSF81665">
    <property type="entry name" value="Calcium ATPase, transmembrane domain M"/>
    <property type="match status" value="1"/>
</dbReference>
<evidence type="ECO:0000256" key="10">
    <source>
        <dbReference type="ARBA" id="ARBA00022840"/>
    </source>
</evidence>
<dbReference type="Gene3D" id="3.40.50.1000">
    <property type="entry name" value="HAD superfamily/HAD-like"/>
    <property type="match status" value="1"/>
</dbReference>
<keyword evidence="9 17" id="KW-0547">Nucleotide-binding</keyword>
<dbReference type="SUPFAM" id="SSF81653">
    <property type="entry name" value="Calcium ATPase, transduction domain A"/>
    <property type="match status" value="1"/>
</dbReference>
<dbReference type="InterPro" id="IPR001757">
    <property type="entry name" value="P_typ_ATPase"/>
</dbReference>
<dbReference type="KEGG" id="bco:Bcell_0318"/>
<dbReference type="Pfam" id="PF00403">
    <property type="entry name" value="HMA"/>
    <property type="match status" value="1"/>
</dbReference>
<dbReference type="Gene3D" id="2.70.150.10">
    <property type="entry name" value="Calcium-transporting ATPase, cytoplasmic transduction domain A"/>
    <property type="match status" value="1"/>
</dbReference>
<keyword evidence="8 17" id="KW-0479">Metal-binding</keyword>
<evidence type="ECO:0000256" key="13">
    <source>
        <dbReference type="ARBA" id="ARBA00023065"/>
    </source>
</evidence>
<keyword evidence="4 17" id="KW-1003">Cell membrane</keyword>
<dbReference type="GO" id="GO:0008551">
    <property type="term" value="F:P-type cadmium transporter activity"/>
    <property type="evidence" value="ECO:0007669"/>
    <property type="project" value="UniProtKB-EC"/>
</dbReference>
<feature type="transmembrane region" description="Helical" evidence="17">
    <location>
        <begin position="660"/>
        <end position="678"/>
    </location>
</feature>
<dbReference type="InterPro" id="IPR006121">
    <property type="entry name" value="HMA_dom"/>
</dbReference>
<dbReference type="SUPFAM" id="SSF55008">
    <property type="entry name" value="HMA, heavy metal-associated domain"/>
    <property type="match status" value="1"/>
</dbReference>
<proteinExistence type="inferred from homology"/>
<feature type="transmembrane region" description="Helical" evidence="17">
    <location>
        <begin position="110"/>
        <end position="129"/>
    </location>
</feature>
<evidence type="ECO:0000256" key="12">
    <source>
        <dbReference type="ARBA" id="ARBA00022989"/>
    </source>
</evidence>
<sequence length="709" mass="77080">MTKQNSEQFVVQGFTCANCAARFEKNVKNISTVDDATVNFSIGKIKVDGEVTIEQLEEAGAFENLKVRKESESAEPQQPFWKKRENILVYFASILVITGWSLVFSYGEGHLLTIGVFLIAIVIGGYRLFLQGLKNLFQLQFDMKTLMTIAIIGAAIIGEWGEGALVVILFAISEALERYSMESARRSIRSLVDVTPKEATVVRDGLESTIPVKEIKVGDHIIVKPGEKLAVDGVVTKGTSAINEASITGESIPQTKQAGDNVYAATLNEEGVLEVKATKEVNDTTIAKIIHLVEEAQNNKAPAQQFIDRFATYYTPAIMLLALLVAVVPPLLFSASWEQWIYLGLATLVVGCPCALVISTPVAIVTAISNSAKKGILIKGGIYLEKARAIDVIAFDKTGTLTRGFPEVTNIVGLSVEEKDVLAHAYALEKHSQHPLAKAIVRKAEAHLKSEDYQEMVIEDTNSLTGKGVSAIVNGRMMYVSSPAYVNENYPTLITNAHVNEITKLQNEGKTVVVVGSEEKVFGLIGLRDEVRPNVKKIVAKLGKAGVKHIVMLTGDNKATASAIAREAGVTEVHAELLPEEKLQHIKNWIENGYRVAMVGDGMNDAPALALADVGVAMGTIGTDTALETADIALMGDDLEKLTDLKLLSKKTMQIIKQNIVFSLGLKAVALLLVPFGWLTLWIAIFADMGATLLVTFNSLRLYRIKMKE</sequence>
<keyword evidence="10 17" id="KW-0067">ATP-binding</keyword>
<dbReference type="GO" id="GO:0005886">
    <property type="term" value="C:plasma membrane"/>
    <property type="evidence" value="ECO:0007669"/>
    <property type="project" value="UniProtKB-SubCell"/>
</dbReference>
<dbReference type="eggNOG" id="COG2217">
    <property type="taxonomic scope" value="Bacteria"/>
</dbReference>
<gene>
    <name evidence="19" type="ordered locus">Bcell_0318</name>
</gene>
<dbReference type="NCBIfam" id="TIGR01525">
    <property type="entry name" value="ATPase-IB_hvy"/>
    <property type="match status" value="1"/>
</dbReference>
<dbReference type="Pfam" id="PF00122">
    <property type="entry name" value="E1-E2_ATPase"/>
    <property type="match status" value="1"/>
</dbReference>
<dbReference type="PANTHER" id="PTHR48085:SF5">
    <property type="entry name" value="CADMIUM_ZINC-TRANSPORTING ATPASE HMA4-RELATED"/>
    <property type="match status" value="1"/>
</dbReference>
<dbReference type="RefSeq" id="WP_013486945.1">
    <property type="nucleotide sequence ID" value="NC_014829.1"/>
</dbReference>
<dbReference type="NCBIfam" id="TIGR01494">
    <property type="entry name" value="ATPase_P-type"/>
    <property type="match status" value="1"/>
</dbReference>
<reference evidence="19" key="1">
    <citation type="submission" date="2010-12" db="EMBL/GenBank/DDBJ databases">
        <title>Complete sequence of Bacillus cellulosilyticus DSM 2522.</title>
        <authorList>
            <consortium name="US DOE Joint Genome Institute"/>
            <person name="Lucas S."/>
            <person name="Copeland A."/>
            <person name="Lapidus A."/>
            <person name="Cheng J.-F."/>
            <person name="Bruce D."/>
            <person name="Goodwin L."/>
            <person name="Pitluck S."/>
            <person name="Chertkov O."/>
            <person name="Detter J.C."/>
            <person name="Han C."/>
            <person name="Tapia R."/>
            <person name="Land M."/>
            <person name="Hauser L."/>
            <person name="Jeffries C."/>
            <person name="Kyrpides N."/>
            <person name="Ivanova N."/>
            <person name="Mikhailova N."/>
            <person name="Brumm P."/>
            <person name="Mead D."/>
            <person name="Woyke T."/>
        </authorList>
    </citation>
    <scope>NUCLEOTIDE SEQUENCE [LARGE SCALE GENOMIC DNA]</scope>
    <source>
        <strain evidence="19">DSM 2522</strain>
    </source>
</reference>
<dbReference type="SFLD" id="SFLDG00002">
    <property type="entry name" value="C1.7:_P-type_atpase_like"/>
    <property type="match status" value="1"/>
</dbReference>
<evidence type="ECO:0000256" key="6">
    <source>
        <dbReference type="ARBA" id="ARBA00022553"/>
    </source>
</evidence>
<dbReference type="FunFam" id="2.70.150.10:FF:000002">
    <property type="entry name" value="Copper-transporting ATPase 1, putative"/>
    <property type="match status" value="1"/>
</dbReference>
<keyword evidence="12 17" id="KW-1133">Transmembrane helix</keyword>
<feature type="transmembrane region" description="Helical" evidence="17">
    <location>
        <begin position="340"/>
        <end position="368"/>
    </location>
</feature>
<dbReference type="InterPro" id="IPR036163">
    <property type="entry name" value="HMA_dom_sf"/>
</dbReference>
<keyword evidence="11" id="KW-1278">Translocase</keyword>
<keyword evidence="13" id="KW-0406">Ion transport</keyword>
<evidence type="ECO:0000256" key="15">
    <source>
        <dbReference type="ARBA" id="ARBA00039103"/>
    </source>
</evidence>
<dbReference type="InterPro" id="IPR051014">
    <property type="entry name" value="Cation_Transport_ATPase_IB"/>
</dbReference>
<dbReference type="AlphaFoldDB" id="E6TV21"/>
<dbReference type="InterPro" id="IPR044492">
    <property type="entry name" value="P_typ_ATPase_HD_dom"/>
</dbReference>
<keyword evidence="5" id="KW-0104">Cadmium</keyword>
<evidence type="ECO:0000256" key="11">
    <source>
        <dbReference type="ARBA" id="ARBA00022967"/>
    </source>
</evidence>
<evidence type="ECO:0000256" key="7">
    <source>
        <dbReference type="ARBA" id="ARBA00022692"/>
    </source>
</evidence>
<dbReference type="PROSITE" id="PS00154">
    <property type="entry name" value="ATPASE_E1_E2"/>
    <property type="match status" value="1"/>
</dbReference>
<dbReference type="SUPFAM" id="SSF56784">
    <property type="entry name" value="HAD-like"/>
    <property type="match status" value="1"/>
</dbReference>
<dbReference type="NCBIfam" id="TIGR01511">
    <property type="entry name" value="ATPase-IB1_Cu"/>
    <property type="match status" value="1"/>
</dbReference>
<dbReference type="PRINTS" id="PR00941">
    <property type="entry name" value="CDATPASE"/>
</dbReference>
<dbReference type="GO" id="GO:0016887">
    <property type="term" value="F:ATP hydrolysis activity"/>
    <property type="evidence" value="ECO:0007669"/>
    <property type="project" value="InterPro"/>
</dbReference>
<evidence type="ECO:0000256" key="2">
    <source>
        <dbReference type="ARBA" id="ARBA00006024"/>
    </source>
</evidence>
<accession>E6TV21</accession>
<dbReference type="NCBIfam" id="TIGR01512">
    <property type="entry name" value="ATPase-IB2_Cd"/>
    <property type="match status" value="1"/>
</dbReference>
<dbReference type="InterPro" id="IPR017969">
    <property type="entry name" value="Heavy-metal-associated_CS"/>
</dbReference>
<dbReference type="CDD" id="cd00371">
    <property type="entry name" value="HMA"/>
    <property type="match status" value="1"/>
</dbReference>
<evidence type="ECO:0000259" key="18">
    <source>
        <dbReference type="PROSITE" id="PS50846"/>
    </source>
</evidence>
<evidence type="ECO:0000256" key="1">
    <source>
        <dbReference type="ARBA" id="ARBA00004651"/>
    </source>
</evidence>
<dbReference type="PANTHER" id="PTHR48085">
    <property type="entry name" value="CADMIUM/ZINC-TRANSPORTING ATPASE HMA2-RELATED"/>
    <property type="match status" value="1"/>
</dbReference>
<dbReference type="InterPro" id="IPR023298">
    <property type="entry name" value="ATPase_P-typ_TM_dom_sf"/>
</dbReference>
<comment type="similarity">
    <text evidence="2 17">Belongs to the cation transport ATPase (P-type) (TC 3.A.3) family. Type IB subfamily.</text>
</comment>
<dbReference type="InterPro" id="IPR036412">
    <property type="entry name" value="HAD-like_sf"/>
</dbReference>
<evidence type="ECO:0000256" key="5">
    <source>
        <dbReference type="ARBA" id="ARBA00022539"/>
    </source>
</evidence>
<feature type="transmembrane region" description="Helical" evidence="17">
    <location>
        <begin position="87"/>
        <end position="104"/>
    </location>
</feature>
<dbReference type="SFLD" id="SFLDS00003">
    <property type="entry name" value="Haloacid_Dehalogenase"/>
    <property type="match status" value="1"/>
</dbReference>
<dbReference type="Gene3D" id="3.40.1110.10">
    <property type="entry name" value="Calcium-transporting ATPase, cytoplasmic domain N"/>
    <property type="match status" value="1"/>
</dbReference>
<evidence type="ECO:0000256" key="8">
    <source>
        <dbReference type="ARBA" id="ARBA00022723"/>
    </source>
</evidence>
<dbReference type="PROSITE" id="PS01047">
    <property type="entry name" value="HMA_1"/>
    <property type="match status" value="1"/>
</dbReference>
<dbReference type="InterPro" id="IPR059000">
    <property type="entry name" value="ATPase_P-type_domA"/>
</dbReference>
<dbReference type="PROSITE" id="PS50846">
    <property type="entry name" value="HMA_2"/>
    <property type="match status" value="1"/>
</dbReference>
<keyword evidence="14 17" id="KW-0472">Membrane</keyword>
<dbReference type="Gene3D" id="3.30.70.100">
    <property type="match status" value="1"/>
</dbReference>
<dbReference type="InterPro" id="IPR023214">
    <property type="entry name" value="HAD_sf"/>
</dbReference>
<dbReference type="InterPro" id="IPR023299">
    <property type="entry name" value="ATPase_P-typ_cyto_dom_N"/>
</dbReference>
<protein>
    <recommendedName>
        <fullName evidence="15">Cd(2+)-exporting ATPase</fullName>
        <ecNumber evidence="15">7.2.2.21</ecNumber>
    </recommendedName>
</protein>